<evidence type="ECO:0000256" key="6">
    <source>
        <dbReference type="PROSITE-ProRule" id="PRU10007"/>
    </source>
</evidence>
<dbReference type="EMBL" id="JANCYU010000061">
    <property type="protein sequence ID" value="KAK4528183.1"/>
    <property type="molecule type" value="Genomic_DNA"/>
</dbReference>
<dbReference type="PROSITE" id="PS00687">
    <property type="entry name" value="ALDEHYDE_DEHYDR_GLU"/>
    <property type="match status" value="1"/>
</dbReference>
<dbReference type="Pfam" id="PF00171">
    <property type="entry name" value="Aldedh"/>
    <property type="match status" value="1"/>
</dbReference>
<dbReference type="SUPFAM" id="SSF53720">
    <property type="entry name" value="ALDH-like"/>
    <property type="match status" value="1"/>
</dbReference>
<dbReference type="Gene3D" id="3.40.605.10">
    <property type="entry name" value="Aldehyde Dehydrogenase, Chain A, domain 1"/>
    <property type="match status" value="1"/>
</dbReference>
<keyword evidence="10" id="KW-1185">Reference proteome</keyword>
<comment type="caution">
    <text evidence="9">The sequence shown here is derived from an EMBL/GenBank/DDBJ whole genome shotgun (WGS) entry which is preliminary data.</text>
</comment>
<protein>
    <recommendedName>
        <fullName evidence="5">aldehyde dehydrogenase (NAD(+))</fullName>
        <ecNumber evidence="5">1.2.1.3</ecNumber>
    </recommendedName>
</protein>
<evidence type="ECO:0000256" key="4">
    <source>
        <dbReference type="ARBA" id="ARBA00023027"/>
    </source>
</evidence>
<dbReference type="Gene3D" id="3.40.309.10">
    <property type="entry name" value="Aldehyde Dehydrogenase, Chain A, domain 2"/>
    <property type="match status" value="1"/>
</dbReference>
<comment type="similarity">
    <text evidence="1 7">Belongs to the aldehyde dehydrogenase family.</text>
</comment>
<dbReference type="Proteomes" id="UP001300502">
    <property type="component" value="Unassembled WGS sequence"/>
</dbReference>
<evidence type="ECO:0000256" key="1">
    <source>
        <dbReference type="ARBA" id="ARBA00009986"/>
    </source>
</evidence>
<organism evidence="9 10">
    <name type="scientific">Galdieria yellowstonensis</name>
    <dbReference type="NCBI Taxonomy" id="3028027"/>
    <lineage>
        <taxon>Eukaryota</taxon>
        <taxon>Rhodophyta</taxon>
        <taxon>Bangiophyceae</taxon>
        <taxon>Galdieriales</taxon>
        <taxon>Galdieriaceae</taxon>
        <taxon>Galdieria</taxon>
    </lineage>
</organism>
<evidence type="ECO:0000313" key="9">
    <source>
        <dbReference type="EMBL" id="KAK4528183.1"/>
    </source>
</evidence>
<dbReference type="AlphaFoldDB" id="A0AAV9IL44"/>
<sequence>MEMSQDNRICLKDWQMEYEQHPFLKELGIEPENFGCFSGEWRGSGEEIFSYNPTTNKVIAKVIAASEEDYEWCVKRALDCTRLWSSLPMPSRGDIVRQIGDALREKKLLLGKLISLEMGKILPEGIGEVQEFIDICDFGVGLSRQLAGKCLPSERQDHVMFEMWHPLGAVGYITAFNFPCAVFGWNSAISLVCGNVQIWKPSETTPLVAIALTKIIAKVLKNNGYPAEIASLVVGRGVIGEKLAKDSRLPLISFTGSTKTGRHVSKLVHERLGKTILELGGNNAVIVDKDCNLDMALRAVLFGAVGTAGQRCTSTRRLYLHHSIYSTFLSRLVDSYRQVVIGDPLDEKTLMGPLHTKTAVEMYRKGIEEAVSQGGKVLYGGKVIADNFVEPTIIEVKPNAKCVQAELFAPILYVMSFDTLQEAISLNNSVSQGLSSSLFSNRMQNVFEWLGPLGSDCGIVNVNIGTSGAEIGGAFGGEKETGGGRESGSDAWKQYMRRVTATVNYGNALPLAQGIQFGSN</sequence>
<keyword evidence="4" id="KW-0520">NAD</keyword>
<reference evidence="9 10" key="1">
    <citation type="submission" date="2022-07" db="EMBL/GenBank/DDBJ databases">
        <title>Genome-wide signatures of adaptation to extreme environments.</title>
        <authorList>
            <person name="Cho C.H."/>
            <person name="Yoon H.S."/>
        </authorList>
    </citation>
    <scope>NUCLEOTIDE SEQUENCE [LARGE SCALE GENOMIC DNA]</scope>
    <source>
        <strain evidence="9 10">108.79 E11</strain>
    </source>
</reference>
<dbReference type="GO" id="GO:0004029">
    <property type="term" value="F:aldehyde dehydrogenase (NAD+) activity"/>
    <property type="evidence" value="ECO:0007669"/>
    <property type="project" value="UniProtKB-EC"/>
</dbReference>
<name>A0AAV9IL44_9RHOD</name>
<feature type="active site" evidence="6">
    <location>
        <position position="278"/>
    </location>
</feature>
<evidence type="ECO:0000313" key="10">
    <source>
        <dbReference type="Proteomes" id="UP001300502"/>
    </source>
</evidence>
<evidence type="ECO:0000256" key="3">
    <source>
        <dbReference type="ARBA" id="ARBA00023002"/>
    </source>
</evidence>
<keyword evidence="3 7" id="KW-0560">Oxidoreductase</keyword>
<dbReference type="InterPro" id="IPR015590">
    <property type="entry name" value="Aldehyde_DH_dom"/>
</dbReference>
<dbReference type="CDD" id="cd07130">
    <property type="entry name" value="ALDH_F7_AASADH"/>
    <property type="match status" value="1"/>
</dbReference>
<dbReference type="InterPro" id="IPR016162">
    <property type="entry name" value="Ald_DH_N"/>
</dbReference>
<comment type="subunit">
    <text evidence="2">Homotetramer.</text>
</comment>
<dbReference type="InterPro" id="IPR044638">
    <property type="entry name" value="ALDH7A1-like"/>
</dbReference>
<dbReference type="InterPro" id="IPR016163">
    <property type="entry name" value="Ald_DH_C"/>
</dbReference>
<dbReference type="PANTHER" id="PTHR43521:SF1">
    <property type="entry name" value="ALPHA-AMINOADIPIC SEMIALDEHYDE DEHYDROGENASE"/>
    <property type="match status" value="1"/>
</dbReference>
<dbReference type="FunFam" id="3.40.309.10:FF:000018">
    <property type="entry name" value="Alpha-aminoadipic semialdehyde dehydrogenase"/>
    <property type="match status" value="1"/>
</dbReference>
<gene>
    <name evidence="9" type="ORF">GAYE_SCF53G6118</name>
</gene>
<dbReference type="EC" id="1.2.1.3" evidence="5"/>
<proteinExistence type="inferred from homology"/>
<dbReference type="InterPro" id="IPR016161">
    <property type="entry name" value="Ald_DH/histidinol_DH"/>
</dbReference>
<dbReference type="PANTHER" id="PTHR43521">
    <property type="entry name" value="ALPHA-AMINOADIPIC SEMIALDEHYDE DEHYDROGENASE"/>
    <property type="match status" value="1"/>
</dbReference>
<evidence type="ECO:0000256" key="2">
    <source>
        <dbReference type="ARBA" id="ARBA00011881"/>
    </source>
</evidence>
<dbReference type="InterPro" id="IPR029510">
    <property type="entry name" value="Ald_DH_CS_GLU"/>
</dbReference>
<evidence type="ECO:0000256" key="5">
    <source>
        <dbReference type="ARBA" id="ARBA00024226"/>
    </source>
</evidence>
<evidence type="ECO:0000256" key="7">
    <source>
        <dbReference type="RuleBase" id="RU003345"/>
    </source>
</evidence>
<feature type="domain" description="Aldehyde dehydrogenase" evidence="8">
    <location>
        <begin position="44"/>
        <end position="498"/>
    </location>
</feature>
<accession>A0AAV9IL44</accession>
<evidence type="ECO:0000259" key="8">
    <source>
        <dbReference type="Pfam" id="PF00171"/>
    </source>
</evidence>